<accession>A0A9X9LTU4</accession>
<organism evidence="1 2">
    <name type="scientific">Gulo gulo</name>
    <name type="common">Wolverine</name>
    <name type="synonym">Gluton</name>
    <dbReference type="NCBI Taxonomy" id="48420"/>
    <lineage>
        <taxon>Eukaryota</taxon>
        <taxon>Metazoa</taxon>
        <taxon>Chordata</taxon>
        <taxon>Craniata</taxon>
        <taxon>Vertebrata</taxon>
        <taxon>Euteleostomi</taxon>
        <taxon>Mammalia</taxon>
        <taxon>Eutheria</taxon>
        <taxon>Laurasiatheria</taxon>
        <taxon>Carnivora</taxon>
        <taxon>Caniformia</taxon>
        <taxon>Musteloidea</taxon>
        <taxon>Mustelidae</taxon>
        <taxon>Guloninae</taxon>
        <taxon>Gulo</taxon>
    </lineage>
</organism>
<dbReference type="AlphaFoldDB" id="A0A9X9LTU4"/>
<name>A0A9X9LTU4_GULGU</name>
<reference evidence="1 2" key="1">
    <citation type="submission" date="2018-10" db="EMBL/GenBank/DDBJ databases">
        <authorList>
            <person name="Ekblom R."/>
            <person name="Jareborg N."/>
        </authorList>
    </citation>
    <scope>NUCLEOTIDE SEQUENCE [LARGE SCALE GENOMIC DNA]</scope>
    <source>
        <tissue evidence="1">Muscle</tissue>
    </source>
</reference>
<dbReference type="EMBL" id="CYRY02016511">
    <property type="protein sequence ID" value="VCW90903.1"/>
    <property type="molecule type" value="Genomic_DNA"/>
</dbReference>
<proteinExistence type="predicted"/>
<gene>
    <name evidence="1" type="ORF">BN2614_LOCUS1</name>
</gene>
<evidence type="ECO:0000313" key="1">
    <source>
        <dbReference type="EMBL" id="VCW90903.1"/>
    </source>
</evidence>
<feature type="non-terminal residue" evidence="1">
    <location>
        <position position="42"/>
    </location>
</feature>
<dbReference type="Proteomes" id="UP000269945">
    <property type="component" value="Unassembled WGS sequence"/>
</dbReference>
<comment type="caution">
    <text evidence="1">The sequence shown here is derived from an EMBL/GenBank/DDBJ whole genome shotgun (WGS) entry which is preliminary data.</text>
</comment>
<keyword evidence="2" id="KW-1185">Reference proteome</keyword>
<evidence type="ECO:0000313" key="2">
    <source>
        <dbReference type="Proteomes" id="UP000269945"/>
    </source>
</evidence>
<sequence length="42" mass="4735">MGCQGLLHSKENFYESSLCSELLTTRSAAQRFETLSPSRRIS</sequence>
<protein>
    <submittedName>
        <fullName evidence="1">Uncharacterized protein</fullName>
    </submittedName>
</protein>